<name>A0A9P8TQF3_WICPI</name>
<organism evidence="1 2">
    <name type="scientific">Wickerhamomyces pijperi</name>
    <name type="common">Yeast</name>
    <name type="synonym">Pichia pijperi</name>
    <dbReference type="NCBI Taxonomy" id="599730"/>
    <lineage>
        <taxon>Eukaryota</taxon>
        <taxon>Fungi</taxon>
        <taxon>Dikarya</taxon>
        <taxon>Ascomycota</taxon>
        <taxon>Saccharomycotina</taxon>
        <taxon>Saccharomycetes</taxon>
        <taxon>Phaffomycetales</taxon>
        <taxon>Wickerhamomycetaceae</taxon>
        <taxon>Wickerhamomyces</taxon>
    </lineage>
</organism>
<evidence type="ECO:0000313" key="2">
    <source>
        <dbReference type="Proteomes" id="UP000774326"/>
    </source>
</evidence>
<evidence type="ECO:0000313" key="1">
    <source>
        <dbReference type="EMBL" id="KAH3687406.1"/>
    </source>
</evidence>
<gene>
    <name evidence="1" type="ORF">WICPIJ_001619</name>
</gene>
<accession>A0A9P8TQF3</accession>
<reference evidence="1" key="1">
    <citation type="journal article" date="2021" name="Open Biol.">
        <title>Shared evolutionary footprints suggest mitochondrial oxidative damage underlies multiple complex I losses in fungi.</title>
        <authorList>
            <person name="Schikora-Tamarit M.A."/>
            <person name="Marcet-Houben M."/>
            <person name="Nosek J."/>
            <person name="Gabaldon T."/>
        </authorList>
    </citation>
    <scope>NUCLEOTIDE SEQUENCE</scope>
    <source>
        <strain evidence="1">CBS2887</strain>
    </source>
</reference>
<dbReference type="EMBL" id="JAEUBG010000855">
    <property type="protein sequence ID" value="KAH3687406.1"/>
    <property type="molecule type" value="Genomic_DNA"/>
</dbReference>
<dbReference type="Proteomes" id="UP000774326">
    <property type="component" value="Unassembled WGS sequence"/>
</dbReference>
<proteinExistence type="predicted"/>
<reference evidence="1" key="2">
    <citation type="submission" date="2021-01" db="EMBL/GenBank/DDBJ databases">
        <authorList>
            <person name="Schikora-Tamarit M.A."/>
        </authorList>
    </citation>
    <scope>NUCLEOTIDE SEQUENCE</scope>
    <source>
        <strain evidence="1">CBS2887</strain>
    </source>
</reference>
<dbReference type="AlphaFoldDB" id="A0A9P8TQF3"/>
<keyword evidence="2" id="KW-1185">Reference proteome</keyword>
<protein>
    <submittedName>
        <fullName evidence="1">Uncharacterized protein</fullName>
    </submittedName>
</protein>
<comment type="caution">
    <text evidence="1">The sequence shown here is derived from an EMBL/GenBank/DDBJ whole genome shotgun (WGS) entry which is preliminary data.</text>
</comment>
<sequence length="115" mass="12858">MDTLDKDLQLALDRHIVLIEPLAEVLGVFFIPCVGFVGFESPVWWDLRSFDTGVEGVIDQKTNVGWGLDVDVPLDVVPDQWLPYQKLRGDPKETEWGMCVDLSHQLFVIGFGGGV</sequence>